<keyword evidence="3" id="KW-1185">Reference proteome</keyword>
<dbReference type="EMBL" id="FNXT01000349">
    <property type="protein sequence ID" value="SZX63860.1"/>
    <property type="molecule type" value="Genomic_DNA"/>
</dbReference>
<evidence type="ECO:0000313" key="3">
    <source>
        <dbReference type="Proteomes" id="UP000256970"/>
    </source>
</evidence>
<feature type="region of interest" description="Disordered" evidence="1">
    <location>
        <begin position="211"/>
        <end position="263"/>
    </location>
</feature>
<evidence type="ECO:0000313" key="2">
    <source>
        <dbReference type="EMBL" id="SZX63860.1"/>
    </source>
</evidence>
<reference evidence="2 3" key="1">
    <citation type="submission" date="2016-10" db="EMBL/GenBank/DDBJ databases">
        <authorList>
            <person name="Cai Z."/>
        </authorList>
    </citation>
    <scope>NUCLEOTIDE SEQUENCE [LARGE SCALE GENOMIC DNA]</scope>
</reference>
<gene>
    <name evidence="2" type="ORF">BQ4739_LOCUS4400</name>
</gene>
<name>A0A383VG20_TETOB</name>
<proteinExistence type="predicted"/>
<protein>
    <submittedName>
        <fullName evidence="2">Uncharacterized protein</fullName>
    </submittedName>
</protein>
<dbReference type="Proteomes" id="UP000256970">
    <property type="component" value="Unassembled WGS sequence"/>
</dbReference>
<organism evidence="2 3">
    <name type="scientific">Tetradesmus obliquus</name>
    <name type="common">Green alga</name>
    <name type="synonym">Acutodesmus obliquus</name>
    <dbReference type="NCBI Taxonomy" id="3088"/>
    <lineage>
        <taxon>Eukaryota</taxon>
        <taxon>Viridiplantae</taxon>
        <taxon>Chlorophyta</taxon>
        <taxon>core chlorophytes</taxon>
        <taxon>Chlorophyceae</taxon>
        <taxon>CS clade</taxon>
        <taxon>Sphaeropleales</taxon>
        <taxon>Scenedesmaceae</taxon>
        <taxon>Tetradesmus</taxon>
    </lineage>
</organism>
<accession>A0A383VG20</accession>
<dbReference type="AlphaFoldDB" id="A0A383VG20"/>
<sequence length="335" mass="33943">MLLKKSQNILISVQRSLLQPVLLQLVPHLQLLLGDPAGITGVQRSWLKDDMAELLLRLLAEADSDYQAALCATICGGSSSASSNASSSSLGLLLSSFEAVLRHDPQQHRPGAVLWCAKQVSRVAYITADSQAALLVSSVLQQRAGQQLLLNQLFALQVSCLKHAWRASSHAHAPGVLGAVHALAVNVSSSCCSVLDALGQQHQQVCSRASATSSSSSSSSGGSCSNTAPSNSSSSSSSNAGPSSSSSYEVEGSQQQPALSARQDGPAAAAAAAGIEAAAQWVALLSRCLFVVASALEAATGGSGEPAAAPGSCEATAGAAATTPQELALLSSSVE</sequence>
<feature type="compositionally biased region" description="Low complexity" evidence="1">
    <location>
        <begin position="211"/>
        <end position="247"/>
    </location>
</feature>
<evidence type="ECO:0000256" key="1">
    <source>
        <dbReference type="SAM" id="MobiDB-lite"/>
    </source>
</evidence>